<keyword evidence="2" id="KW-0614">Plasmid</keyword>
<protein>
    <recommendedName>
        <fullName evidence="4">G8 domain-containing protein</fullName>
    </recommendedName>
</protein>
<evidence type="ECO:0008006" key="4">
    <source>
        <dbReference type="Google" id="ProtNLM"/>
    </source>
</evidence>
<accession>A0A7U4E904</accession>
<dbReference type="RefSeq" id="WP_013921754.1">
    <property type="nucleotide sequence ID" value="NC_015694.1"/>
</dbReference>
<gene>
    <name evidence="2" type="ordered locus">Runsl_5877</name>
</gene>
<reference evidence="3" key="1">
    <citation type="submission" date="2011-06" db="EMBL/GenBank/DDBJ databases">
        <title>The complete genome of plasmid 3 of Runella slithyformis DSM 19594.</title>
        <authorList>
            <consortium name="US DOE Joint Genome Institute (JGI-PGF)"/>
            <person name="Lucas S."/>
            <person name="Han J."/>
            <person name="Lapidus A."/>
            <person name="Bruce D."/>
            <person name="Goodwin L."/>
            <person name="Pitluck S."/>
            <person name="Peters L."/>
            <person name="Kyrpides N."/>
            <person name="Mavromatis K."/>
            <person name="Ivanova N."/>
            <person name="Ovchinnikova G."/>
            <person name="Zhang X."/>
            <person name="Misra M."/>
            <person name="Detter J.C."/>
            <person name="Tapia R."/>
            <person name="Han C."/>
            <person name="Land M."/>
            <person name="Hauser L."/>
            <person name="Markowitz V."/>
            <person name="Cheng J.-F."/>
            <person name="Hugenholtz P."/>
            <person name="Woyke T."/>
            <person name="Wu D."/>
            <person name="Tindall B."/>
            <person name="Faehrich R."/>
            <person name="Brambilla E."/>
            <person name="Klenk H.-P."/>
            <person name="Eisen J.A."/>
        </authorList>
    </citation>
    <scope>NUCLEOTIDE SEQUENCE [LARGE SCALE GENOMIC DNA]</scope>
    <source>
        <strain evidence="3">ATCC 29530 / DSM 19594 / LMG 11500 / NCIMB 11436 / LSU 4</strain>
        <plasmid evidence="3">pRUNSL03</plasmid>
    </source>
</reference>
<proteinExistence type="predicted"/>
<dbReference type="AlphaFoldDB" id="A0A7U4E904"/>
<name>A0A7U4E904_RUNSL</name>
<reference evidence="2 3" key="2">
    <citation type="journal article" date="2012" name="Stand. Genomic Sci.">
        <title>Complete genome sequence of the aquatic bacterium Runella slithyformis type strain (LSU 4(T)).</title>
        <authorList>
            <person name="Copeland A."/>
            <person name="Zhang X."/>
            <person name="Misra M."/>
            <person name="Lapidus A."/>
            <person name="Nolan M."/>
            <person name="Lucas S."/>
            <person name="Deshpande S."/>
            <person name="Cheng J.F."/>
            <person name="Tapia R."/>
            <person name="Goodwin L.A."/>
            <person name="Pitluck S."/>
            <person name="Liolios K."/>
            <person name="Pagani I."/>
            <person name="Ivanova N."/>
            <person name="Mikhailova N."/>
            <person name="Pati A."/>
            <person name="Chen A."/>
            <person name="Palaniappan K."/>
            <person name="Land M."/>
            <person name="Hauser L."/>
            <person name="Pan C."/>
            <person name="Jeffries C.D."/>
            <person name="Detter J.C."/>
            <person name="Brambilla E.M."/>
            <person name="Rohde M."/>
            <person name="Djao O.D."/>
            <person name="Goker M."/>
            <person name="Sikorski J."/>
            <person name="Tindall B.J."/>
            <person name="Woyke T."/>
            <person name="Bristow J."/>
            <person name="Eisen J.A."/>
            <person name="Markowitz V."/>
            <person name="Hugenholtz P."/>
            <person name="Kyrpides N.C."/>
            <person name="Klenk H.P."/>
            <person name="Mavromatis K."/>
        </authorList>
    </citation>
    <scope>NUCLEOTIDE SEQUENCE [LARGE SCALE GENOMIC DNA]</scope>
    <source>
        <strain evidence="3">ATCC 29530 / DSM 19594 / LMG 11500 / NCIMB 11436 / LSU 4</strain>
    </source>
</reference>
<evidence type="ECO:0000313" key="2">
    <source>
        <dbReference type="EMBL" id="AEI52173.1"/>
    </source>
</evidence>
<feature type="chain" id="PRO_5030505057" description="G8 domain-containing protein" evidence="1">
    <location>
        <begin position="16"/>
        <end position="592"/>
    </location>
</feature>
<sequence>MVKHLLFCWFWTVSAVGFTQTITHTWKAVAGSTDWNTASNWSPASVPGSGSNVLIGASNFQPRLSGNVTVNHLKLDYSAIGLNLGSYTLTLTQSLFADHSLIVSNGGKLVSPLVSRFLGCTVQGTVTLELDAGVMNGGNTFQNDLTLRVNSPIGSSFLMAWVQRDVYQGNVTLINNGQGGVHLAAYAATGSAPTTFEGNFTFINNTGSPNYLAENATAGTLLFKGAVSIEDNTTDPNSFIRILKSEFQKPVSLLSKAANISFAGAVVLKDNLSLNGQGGSFAFSQEASLSTKVIVAHPATIQVGGSGFSSGSINLDWLDYQSGSDLNLLLGDGNTHTGVLTAIKTTANAVFSGKVNLRADYMEFNGSTFQSAVSVERTGPNIGAGAYWNGGGNSSGGNTFHAPLTVINHSNTGWKWGTLATDVFNANVTLIHGRGSASKLYLAQTGHHQFKGNLTLQSTSDAVASGGIQVGHASDTTELAVGKLITGTGFLSGQIKLYRFHQRGFSTPQTLTLPQAAALTLEQAVFESSLYTTTGHLALNNSIFYRYSTFTKTAAGTDYNNGDNLFYRHCKFSNQAPAGSNLQFVAPNSVIR</sequence>
<evidence type="ECO:0000313" key="3">
    <source>
        <dbReference type="Proteomes" id="UP000000493"/>
    </source>
</evidence>
<dbReference type="KEGG" id="rsi:Runsl_5877"/>
<organism evidence="2 3">
    <name type="scientific">Runella slithyformis (strain ATCC 29530 / DSM 19594 / LMG 11500 / NCIMB 11436 / LSU 4)</name>
    <dbReference type="NCBI Taxonomy" id="761193"/>
    <lineage>
        <taxon>Bacteria</taxon>
        <taxon>Pseudomonadati</taxon>
        <taxon>Bacteroidota</taxon>
        <taxon>Cytophagia</taxon>
        <taxon>Cytophagales</taxon>
        <taxon>Spirosomataceae</taxon>
        <taxon>Runella</taxon>
    </lineage>
</organism>
<feature type="signal peptide" evidence="1">
    <location>
        <begin position="1"/>
        <end position="15"/>
    </location>
</feature>
<evidence type="ECO:0000256" key="1">
    <source>
        <dbReference type="SAM" id="SignalP"/>
    </source>
</evidence>
<dbReference type="Proteomes" id="UP000000493">
    <property type="component" value="Plasmid pRUNSL03"/>
</dbReference>
<geneLocation type="plasmid" evidence="2 3">
    <name>pRUNSL03</name>
</geneLocation>
<keyword evidence="1" id="KW-0732">Signal</keyword>
<keyword evidence="3" id="KW-1185">Reference proteome</keyword>
<dbReference type="EMBL" id="CP002862">
    <property type="protein sequence ID" value="AEI52173.1"/>
    <property type="molecule type" value="Genomic_DNA"/>
</dbReference>